<evidence type="ECO:0000313" key="2">
    <source>
        <dbReference type="Proteomes" id="UP001610446"/>
    </source>
</evidence>
<gene>
    <name evidence="1" type="ORF">BJY01DRAFT_248658</name>
</gene>
<comment type="caution">
    <text evidence="1">The sequence shown here is derived from an EMBL/GenBank/DDBJ whole genome shotgun (WGS) entry which is preliminary data.</text>
</comment>
<dbReference type="SUPFAM" id="SSF56112">
    <property type="entry name" value="Protein kinase-like (PK-like)"/>
    <property type="match status" value="1"/>
</dbReference>
<dbReference type="EMBL" id="JBFXLU010000090">
    <property type="protein sequence ID" value="KAL2843369.1"/>
    <property type="molecule type" value="Genomic_DNA"/>
</dbReference>
<dbReference type="Proteomes" id="UP001610446">
    <property type="component" value="Unassembled WGS sequence"/>
</dbReference>
<evidence type="ECO:0000313" key="1">
    <source>
        <dbReference type="EMBL" id="KAL2843369.1"/>
    </source>
</evidence>
<evidence type="ECO:0008006" key="3">
    <source>
        <dbReference type="Google" id="ProtNLM"/>
    </source>
</evidence>
<protein>
    <recommendedName>
        <fullName evidence="3">Protein kinase domain-containing protein</fullName>
    </recommendedName>
</protein>
<reference evidence="1 2" key="1">
    <citation type="submission" date="2024-07" db="EMBL/GenBank/DDBJ databases">
        <title>Section-level genome sequencing and comparative genomics of Aspergillus sections Usti and Cavernicolus.</title>
        <authorList>
            <consortium name="Lawrence Berkeley National Laboratory"/>
            <person name="Nybo J.L."/>
            <person name="Vesth T.C."/>
            <person name="Theobald S."/>
            <person name="Frisvad J.C."/>
            <person name="Larsen T.O."/>
            <person name="Kjaerboelling I."/>
            <person name="Rothschild-Mancinelli K."/>
            <person name="Lyhne E.K."/>
            <person name="Kogle M.E."/>
            <person name="Barry K."/>
            <person name="Clum A."/>
            <person name="Na H."/>
            <person name="Ledsgaard L."/>
            <person name="Lin J."/>
            <person name="Lipzen A."/>
            <person name="Kuo A."/>
            <person name="Riley R."/>
            <person name="Mondo S."/>
            <person name="Labutti K."/>
            <person name="Haridas S."/>
            <person name="Pangalinan J."/>
            <person name="Salamov A.A."/>
            <person name="Simmons B.A."/>
            <person name="Magnuson J.K."/>
            <person name="Chen J."/>
            <person name="Drula E."/>
            <person name="Henrissat B."/>
            <person name="Wiebenga A."/>
            <person name="Lubbers R.J."/>
            <person name="Gomes A.C."/>
            <person name="Makela M.R."/>
            <person name="Stajich J."/>
            <person name="Grigoriev I.V."/>
            <person name="Mortensen U.H."/>
            <person name="De Vries R.P."/>
            <person name="Baker S.E."/>
            <person name="Andersen M.R."/>
        </authorList>
    </citation>
    <scope>NUCLEOTIDE SEQUENCE [LARGE SCALE GENOMIC DNA]</scope>
    <source>
        <strain evidence="1 2">CBS 123904</strain>
    </source>
</reference>
<dbReference type="InterPro" id="IPR011009">
    <property type="entry name" value="Kinase-like_dom_sf"/>
</dbReference>
<organism evidence="1 2">
    <name type="scientific">Aspergillus pseudoustus</name>
    <dbReference type="NCBI Taxonomy" id="1810923"/>
    <lineage>
        <taxon>Eukaryota</taxon>
        <taxon>Fungi</taxon>
        <taxon>Dikarya</taxon>
        <taxon>Ascomycota</taxon>
        <taxon>Pezizomycotina</taxon>
        <taxon>Eurotiomycetes</taxon>
        <taxon>Eurotiomycetidae</taxon>
        <taxon>Eurotiales</taxon>
        <taxon>Aspergillaceae</taxon>
        <taxon>Aspergillus</taxon>
        <taxon>Aspergillus subgen. Nidulantes</taxon>
    </lineage>
</organism>
<keyword evidence="2" id="KW-1185">Reference proteome</keyword>
<name>A0ABR4JTJ2_9EURO</name>
<proteinExistence type="predicted"/>
<accession>A0ABR4JTJ2</accession>
<sequence length="245" mass="27680">MARTTDILTLPPAPGSRPTGLFNKVLQFRAKFPYEQRFTSEIGNSHIWVEQIDENTVVLLTDGFLDALDPDSGPPLERYTDEDHMFNRGAGTDEYRAWKTTRVYEVIGNHPRLVQFRGRDPWTALPTWEKPSATLAGFLEGHQSTMYAPISESGNGNANADNKNCHLLYLKGPYRPLIFQWALQLLTGLIFIHSKDVILGDLHIYTCWLQPPPNHSSISIFGFLDAVYMVPKQGQKVHQQVDLGS</sequence>